<accession>A0AC61U280</accession>
<protein>
    <submittedName>
        <fullName evidence="1">MFS transporter</fullName>
    </submittedName>
</protein>
<gene>
    <name evidence="1" type="ORF">LP422_15845</name>
</gene>
<organism evidence="1 2">
    <name type="scientific">Janibacter limosus</name>
    <dbReference type="NCBI Taxonomy" id="53458"/>
    <lineage>
        <taxon>Bacteria</taxon>
        <taxon>Bacillati</taxon>
        <taxon>Actinomycetota</taxon>
        <taxon>Actinomycetes</taxon>
        <taxon>Micrococcales</taxon>
        <taxon>Intrasporangiaceae</taxon>
        <taxon>Janibacter</taxon>
    </lineage>
</organism>
<sequence length="312" mass="33567">MASPSGLDWPCGQVIPVGDHPRGGARRAPPAGQRPARRRRQRRPHRRAHRRRGGRRPRRAGLGPRRCRSDLRSGRDLRPADRLHPRPGREGGTSVVSELREGWVEFSSREWLWVVVAQFALLILAWQGAHTVLGPVVAEAELGGAGARSAILTGEAVGMLVGVVIALRIRPRRPILLGVLLTSLTALPYLLLGVGAPLPLIVLGGFVMGLGMDTFTVLWQTTMQREVPPEALSRVASYDAFGSMLFGPVGVLLAGPAAVHLGTQRALLGCAALILLSSLLALLSRDVRTLRAPERVTPVPEGEFTSPVDPVV</sequence>
<evidence type="ECO:0000313" key="1">
    <source>
        <dbReference type="EMBL" id="UUZ44078.1"/>
    </source>
</evidence>
<name>A0AC61U280_9MICO</name>
<reference evidence="1" key="1">
    <citation type="submission" date="2021-11" db="EMBL/GenBank/DDBJ databases">
        <title>Study of the species diversity of bacterial strains isolated from a unique natural object - Shulgan-Tash cave (Bashkiria).</title>
        <authorList>
            <person name="Sazanova A.L."/>
            <person name="Chirak E.R."/>
            <person name="Safronova V.I."/>
        </authorList>
    </citation>
    <scope>NUCLEOTIDE SEQUENCE</scope>
    <source>
        <strain evidence="1">P1</strain>
    </source>
</reference>
<proteinExistence type="predicted"/>
<dbReference type="EMBL" id="CP087977">
    <property type="protein sequence ID" value="UUZ44078.1"/>
    <property type="molecule type" value="Genomic_DNA"/>
</dbReference>
<evidence type="ECO:0000313" key="2">
    <source>
        <dbReference type="Proteomes" id="UP001059663"/>
    </source>
</evidence>
<dbReference type="Proteomes" id="UP001059663">
    <property type="component" value="Chromosome"/>
</dbReference>